<sequence length="32" mass="3721">MTNKIKCGIIENVKMMVLRSSESTLQGYRTCW</sequence>
<name>A0A8S5LL87_9CAUD</name>
<dbReference type="EMBL" id="BK015870">
    <property type="protein sequence ID" value="DAD70713.1"/>
    <property type="molecule type" value="Genomic_DNA"/>
</dbReference>
<protein>
    <submittedName>
        <fullName evidence="1">Uncharacterized protein</fullName>
    </submittedName>
</protein>
<accession>A0A8S5LL87</accession>
<reference evidence="1" key="1">
    <citation type="journal article" date="2021" name="Proc. Natl. Acad. Sci. U.S.A.">
        <title>A Catalog of Tens of Thousands of Viruses from Human Metagenomes Reveals Hidden Associations with Chronic Diseases.</title>
        <authorList>
            <person name="Tisza M.J."/>
            <person name="Buck C.B."/>
        </authorList>
    </citation>
    <scope>NUCLEOTIDE SEQUENCE</scope>
    <source>
        <strain evidence="1">CtKcB20</strain>
    </source>
</reference>
<evidence type="ECO:0000313" key="1">
    <source>
        <dbReference type="EMBL" id="DAD70713.1"/>
    </source>
</evidence>
<proteinExistence type="predicted"/>
<organism evidence="1">
    <name type="scientific">Siphoviridae sp. ctKcB20</name>
    <dbReference type="NCBI Taxonomy" id="2827568"/>
    <lineage>
        <taxon>Viruses</taxon>
        <taxon>Duplodnaviria</taxon>
        <taxon>Heunggongvirae</taxon>
        <taxon>Uroviricota</taxon>
        <taxon>Caudoviricetes</taxon>
    </lineage>
</organism>